<dbReference type="Pfam" id="PF00583">
    <property type="entry name" value="Acetyltransf_1"/>
    <property type="match status" value="1"/>
</dbReference>
<dbReference type="RefSeq" id="WP_027412239.1">
    <property type="nucleotide sequence ID" value="NZ_BMWS01000016.1"/>
</dbReference>
<name>A0A918N3R4_9FLAO</name>
<dbReference type="GO" id="GO:0016747">
    <property type="term" value="F:acyltransferase activity, transferring groups other than amino-acyl groups"/>
    <property type="evidence" value="ECO:0007669"/>
    <property type="project" value="InterPro"/>
</dbReference>
<proteinExistence type="predicted"/>
<dbReference type="InterPro" id="IPR000182">
    <property type="entry name" value="GNAT_dom"/>
</dbReference>
<sequence length="138" mass="15950">MTIDISTNTQKLDMDFIHHFLTRSYWAKKRTKQKVSTTTRNPLCFGVYLDNKQIGFARVLTDYTVFGYLMDLFIIEEQQGNGYSKLLMKAIMEHPDLQNISRWMLATSGAHKLYTQFGFTALPDPTKIMAKLITKSIT</sequence>
<evidence type="ECO:0000313" key="3">
    <source>
        <dbReference type="Proteomes" id="UP000601108"/>
    </source>
</evidence>
<dbReference type="CDD" id="cd04301">
    <property type="entry name" value="NAT_SF"/>
    <property type="match status" value="1"/>
</dbReference>
<dbReference type="InterPro" id="IPR016181">
    <property type="entry name" value="Acyl_CoA_acyltransferase"/>
</dbReference>
<gene>
    <name evidence="2" type="ORF">GCM10007384_24160</name>
</gene>
<accession>A0A918N3R4</accession>
<comment type="caution">
    <text evidence="2">The sequence shown here is derived from an EMBL/GenBank/DDBJ whole genome shotgun (WGS) entry which is preliminary data.</text>
</comment>
<evidence type="ECO:0000313" key="2">
    <source>
        <dbReference type="EMBL" id="GGX22121.1"/>
    </source>
</evidence>
<dbReference type="AlphaFoldDB" id="A0A918N3R4"/>
<dbReference type="PANTHER" id="PTHR43233">
    <property type="entry name" value="FAMILY N-ACETYLTRANSFERASE, PUTATIVE (AFU_ORTHOLOGUE AFUA_6G03350)-RELATED"/>
    <property type="match status" value="1"/>
</dbReference>
<reference evidence="2 3" key="1">
    <citation type="journal article" date="2014" name="Int. J. Syst. Evol. Microbiol.">
        <title>Complete genome sequence of Corynebacterium casei LMG S-19264T (=DSM 44701T), isolated from a smear-ripened cheese.</title>
        <authorList>
            <consortium name="US DOE Joint Genome Institute (JGI-PGF)"/>
            <person name="Walter F."/>
            <person name="Albersmeier A."/>
            <person name="Kalinowski J."/>
            <person name="Ruckert C."/>
        </authorList>
    </citation>
    <scope>NUCLEOTIDE SEQUENCE [LARGE SCALE GENOMIC DNA]</scope>
    <source>
        <strain evidence="2 3">KCTC 12285</strain>
    </source>
</reference>
<dbReference type="InterPro" id="IPR053144">
    <property type="entry name" value="Acetyltransferase_Butenolide"/>
</dbReference>
<dbReference type="PROSITE" id="PS51186">
    <property type="entry name" value="GNAT"/>
    <property type="match status" value="1"/>
</dbReference>
<dbReference type="PANTHER" id="PTHR43233:SF1">
    <property type="entry name" value="FAMILY N-ACETYLTRANSFERASE, PUTATIVE (AFU_ORTHOLOGUE AFUA_6G03350)-RELATED"/>
    <property type="match status" value="1"/>
</dbReference>
<organism evidence="2 3">
    <name type="scientific">Aquimarina muelleri</name>
    <dbReference type="NCBI Taxonomy" id="279356"/>
    <lineage>
        <taxon>Bacteria</taxon>
        <taxon>Pseudomonadati</taxon>
        <taxon>Bacteroidota</taxon>
        <taxon>Flavobacteriia</taxon>
        <taxon>Flavobacteriales</taxon>
        <taxon>Flavobacteriaceae</taxon>
        <taxon>Aquimarina</taxon>
    </lineage>
</organism>
<dbReference type="EMBL" id="BMWS01000016">
    <property type="protein sequence ID" value="GGX22121.1"/>
    <property type="molecule type" value="Genomic_DNA"/>
</dbReference>
<protein>
    <submittedName>
        <fullName evidence="2">N-acetyltransferase</fullName>
    </submittedName>
</protein>
<dbReference type="Proteomes" id="UP000601108">
    <property type="component" value="Unassembled WGS sequence"/>
</dbReference>
<evidence type="ECO:0000259" key="1">
    <source>
        <dbReference type="PROSITE" id="PS51186"/>
    </source>
</evidence>
<feature type="domain" description="N-acetyltransferase" evidence="1">
    <location>
        <begin position="3"/>
        <end position="134"/>
    </location>
</feature>
<dbReference type="Gene3D" id="3.40.630.30">
    <property type="match status" value="1"/>
</dbReference>
<keyword evidence="3" id="KW-1185">Reference proteome</keyword>
<dbReference type="SUPFAM" id="SSF55729">
    <property type="entry name" value="Acyl-CoA N-acyltransferases (Nat)"/>
    <property type="match status" value="1"/>
</dbReference>